<comment type="caution">
    <text evidence="1">The sequence shown here is derived from an EMBL/GenBank/DDBJ whole genome shotgun (WGS) entry which is preliminary data.</text>
</comment>
<protein>
    <submittedName>
        <fullName evidence="1">Uncharacterized protein</fullName>
    </submittedName>
</protein>
<sequence>MVHPFYDRNISQPGERCRIHRSIERWQSFSEAPDRLHQALVGYSFTGAAPLHSAIGDGDEAYSYLSAFLATRAGGRLRFPDTQYYEHDGNDATTVETPLTFASAVCDMLPKSWDGTIRVFPALPSHWKDVRFDNLLADGGVAVSAELSGGRLVWLGFASRWKRRLRIVSPVLGELAQAPLEFALEPQVPRWLIRDD</sequence>
<dbReference type="PANTHER" id="PTHR31084:SF0">
    <property type="entry name" value="ALPHA-L-FUCOSIDASE 2"/>
    <property type="match status" value="1"/>
</dbReference>
<gene>
    <name evidence="1" type="ORF">F4Y60_11370</name>
</gene>
<dbReference type="AlphaFoldDB" id="A0A6B0Y336"/>
<organism evidence="1">
    <name type="scientific">Boseongicola sp. SB0664_bin_43</name>
    <dbReference type="NCBI Taxonomy" id="2604844"/>
    <lineage>
        <taxon>Bacteria</taxon>
        <taxon>Pseudomonadati</taxon>
        <taxon>Pseudomonadota</taxon>
        <taxon>Alphaproteobacteria</taxon>
        <taxon>Rhodobacterales</taxon>
        <taxon>Paracoccaceae</taxon>
        <taxon>Boseongicola</taxon>
    </lineage>
</organism>
<accession>A0A6B0Y336</accession>
<proteinExistence type="predicted"/>
<dbReference type="EMBL" id="VXRY01000464">
    <property type="protein sequence ID" value="MXY34665.1"/>
    <property type="molecule type" value="Genomic_DNA"/>
</dbReference>
<dbReference type="GO" id="GO:0005975">
    <property type="term" value="P:carbohydrate metabolic process"/>
    <property type="evidence" value="ECO:0007669"/>
    <property type="project" value="InterPro"/>
</dbReference>
<dbReference type="PANTHER" id="PTHR31084">
    <property type="entry name" value="ALPHA-L-FUCOSIDASE 2"/>
    <property type="match status" value="1"/>
</dbReference>
<reference evidence="1" key="1">
    <citation type="submission" date="2019-09" db="EMBL/GenBank/DDBJ databases">
        <title>Characterisation of the sponge microbiome using genome-centric metagenomics.</title>
        <authorList>
            <person name="Engelberts J.P."/>
            <person name="Robbins S.J."/>
            <person name="De Goeij J.M."/>
            <person name="Aranda M."/>
            <person name="Bell S.C."/>
            <person name="Webster N.S."/>
        </authorList>
    </citation>
    <scope>NUCLEOTIDE SEQUENCE</scope>
    <source>
        <strain evidence="1">SB0664_bin_43</strain>
    </source>
</reference>
<name>A0A6B0Y336_9RHOB</name>
<dbReference type="InterPro" id="IPR008928">
    <property type="entry name" value="6-hairpin_glycosidase_sf"/>
</dbReference>
<dbReference type="GO" id="GO:0004560">
    <property type="term" value="F:alpha-L-fucosidase activity"/>
    <property type="evidence" value="ECO:0007669"/>
    <property type="project" value="TreeGrafter"/>
</dbReference>
<dbReference type="InterPro" id="IPR013780">
    <property type="entry name" value="Glyco_hydro_b"/>
</dbReference>
<dbReference type="SUPFAM" id="SSF48208">
    <property type="entry name" value="Six-hairpin glycosidases"/>
    <property type="match status" value="1"/>
</dbReference>
<dbReference type="Gene3D" id="2.60.40.1180">
    <property type="entry name" value="Golgi alpha-mannosidase II"/>
    <property type="match status" value="1"/>
</dbReference>
<evidence type="ECO:0000313" key="1">
    <source>
        <dbReference type="EMBL" id="MXY34665.1"/>
    </source>
</evidence>